<feature type="domain" description="C2" evidence="1">
    <location>
        <begin position="1"/>
        <end position="93"/>
    </location>
</feature>
<organism evidence="2 3">
    <name type="scientific">Ranatra chinensis</name>
    <dbReference type="NCBI Taxonomy" id="642074"/>
    <lineage>
        <taxon>Eukaryota</taxon>
        <taxon>Metazoa</taxon>
        <taxon>Ecdysozoa</taxon>
        <taxon>Arthropoda</taxon>
        <taxon>Hexapoda</taxon>
        <taxon>Insecta</taxon>
        <taxon>Pterygota</taxon>
        <taxon>Neoptera</taxon>
        <taxon>Paraneoptera</taxon>
        <taxon>Hemiptera</taxon>
        <taxon>Heteroptera</taxon>
        <taxon>Panheteroptera</taxon>
        <taxon>Nepomorpha</taxon>
        <taxon>Nepidae</taxon>
        <taxon>Ranatrinae</taxon>
        <taxon>Ranatra</taxon>
    </lineage>
</organism>
<dbReference type="Gene3D" id="2.60.40.150">
    <property type="entry name" value="C2 domain"/>
    <property type="match status" value="1"/>
</dbReference>
<name>A0ABD0Y712_9HEMI</name>
<dbReference type="InterPro" id="IPR035892">
    <property type="entry name" value="C2_domain_sf"/>
</dbReference>
<dbReference type="AlphaFoldDB" id="A0ABD0Y712"/>
<keyword evidence="3" id="KW-1185">Reference proteome</keyword>
<dbReference type="SUPFAM" id="SSF49562">
    <property type="entry name" value="C2 domain (Calcium/lipid-binding domain, CaLB)"/>
    <property type="match status" value="1"/>
</dbReference>
<accession>A0ABD0Y712</accession>
<sequence>EDAEKEDSFVRLTLSQHCHTVKVKRTSTVRDSKEPKYSQGFNFRVPAANVHVTSLCLHVVQPAHGYGTKDKILGKCVLGSYMFARGKALTHWNSAFANPMEQIQNWHPLCQ</sequence>
<protein>
    <recommendedName>
        <fullName evidence="1">C2 domain-containing protein</fullName>
    </recommendedName>
</protein>
<dbReference type="PANTHER" id="PTHR10024:SF234">
    <property type="entry name" value="SYNAPTOTAGMIN-15-RELATED"/>
    <property type="match status" value="1"/>
</dbReference>
<dbReference type="Pfam" id="PF00168">
    <property type="entry name" value="C2"/>
    <property type="match status" value="1"/>
</dbReference>
<evidence type="ECO:0000313" key="2">
    <source>
        <dbReference type="EMBL" id="KAL1123181.1"/>
    </source>
</evidence>
<dbReference type="Proteomes" id="UP001558652">
    <property type="component" value="Unassembled WGS sequence"/>
</dbReference>
<proteinExistence type="predicted"/>
<dbReference type="PROSITE" id="PS50004">
    <property type="entry name" value="C2"/>
    <property type="match status" value="1"/>
</dbReference>
<dbReference type="EMBL" id="JBFDAA010000012">
    <property type="protein sequence ID" value="KAL1123181.1"/>
    <property type="molecule type" value="Genomic_DNA"/>
</dbReference>
<dbReference type="PANTHER" id="PTHR10024">
    <property type="entry name" value="SYNAPTOTAGMIN"/>
    <property type="match status" value="1"/>
</dbReference>
<dbReference type="InterPro" id="IPR000008">
    <property type="entry name" value="C2_dom"/>
</dbReference>
<reference evidence="2 3" key="1">
    <citation type="submission" date="2024-07" db="EMBL/GenBank/DDBJ databases">
        <title>Chromosome-level genome assembly of the water stick insect Ranatra chinensis (Heteroptera: Nepidae).</title>
        <authorList>
            <person name="Liu X."/>
        </authorList>
    </citation>
    <scope>NUCLEOTIDE SEQUENCE [LARGE SCALE GENOMIC DNA]</scope>
    <source>
        <strain evidence="2">Cailab_2021Rc</strain>
        <tissue evidence="2">Muscle</tissue>
    </source>
</reference>
<evidence type="ECO:0000259" key="1">
    <source>
        <dbReference type="PROSITE" id="PS50004"/>
    </source>
</evidence>
<feature type="non-terminal residue" evidence="2">
    <location>
        <position position="1"/>
    </location>
</feature>
<evidence type="ECO:0000313" key="3">
    <source>
        <dbReference type="Proteomes" id="UP001558652"/>
    </source>
</evidence>
<comment type="caution">
    <text evidence="2">The sequence shown here is derived from an EMBL/GenBank/DDBJ whole genome shotgun (WGS) entry which is preliminary data.</text>
</comment>
<gene>
    <name evidence="2" type="ORF">AAG570_002268</name>
</gene>